<dbReference type="Pfam" id="PF11123">
    <property type="entry name" value="DNA_Packaging_2"/>
    <property type="match status" value="1"/>
</dbReference>
<proteinExistence type="predicted"/>
<dbReference type="EMBL" id="OQ135102">
    <property type="protein sequence ID" value="WCD56078.1"/>
    <property type="molecule type" value="Genomic_DNA"/>
</dbReference>
<gene>
    <name evidence="1" type="primary">BL198_gp049</name>
</gene>
<keyword evidence="2" id="KW-1185">Reference proteome</keyword>
<evidence type="ECO:0000313" key="2">
    <source>
        <dbReference type="Proteomes" id="UP001214072"/>
    </source>
</evidence>
<dbReference type="Proteomes" id="UP001214072">
    <property type="component" value="Segment"/>
</dbReference>
<organism evidence="1 2">
    <name type="scientific">Caulobacter phage BL198</name>
    <dbReference type="NCBI Taxonomy" id="3020395"/>
    <lineage>
        <taxon>Viruses</taxon>
        <taxon>Duplodnaviria</taxon>
        <taxon>Heunggongvirae</taxon>
        <taxon>Uroviricota</taxon>
        <taxon>Caudoviricetes</taxon>
        <taxon>Autographivirales</taxon>
        <taxon>Autonotataviridae</taxon>
        <taxon>Percyvirus</taxon>
        <taxon>Percyvirus BL198</taxon>
    </lineage>
</organism>
<accession>A0AAE9WYJ0</accession>
<reference evidence="1" key="2">
    <citation type="journal article" date="2024" name="Viruses">
        <title>New Genera and Species of Caulobacter and Brevundimonas Bacteriophages Provide Insights into Phage Genome Evolution.</title>
        <authorList>
            <person name="Ely B."/>
            <person name="Hils M."/>
            <person name="Clarke A."/>
            <person name="Albert M."/>
            <person name="Holness N."/>
            <person name="Lenski J."/>
            <person name="Mohammadi T."/>
        </authorList>
    </citation>
    <scope>NUCLEOTIDE SEQUENCE</scope>
</reference>
<evidence type="ECO:0000313" key="1">
    <source>
        <dbReference type="EMBL" id="WCD56078.1"/>
    </source>
</evidence>
<sequence>MAASEDALGALHNKVAEVLTKALDGTTIPAVINEETGEVEAEEVFMAPSAAFITAAIQLLKNNNITCTPASDNSLGELEAKLKENQRKRADRLAKPDKADLAMASEVAAFRQGLPN</sequence>
<protein>
    <submittedName>
        <fullName evidence="1">Small terminase subunit</fullName>
    </submittedName>
</protein>
<reference evidence="1" key="1">
    <citation type="submission" date="2022-12" db="EMBL/GenBank/DDBJ databases">
        <authorList>
            <person name="Hils M."/>
            <person name="Clarke A."/>
            <person name="Albert M."/>
            <person name="Lenski J."/>
        </authorList>
    </citation>
    <scope>NUCLEOTIDE SEQUENCE</scope>
</reference>
<dbReference type="InterPro" id="IPR024345">
    <property type="entry name" value="DNA_matur_Phage_T7-like"/>
</dbReference>
<name>A0AAE9WYJ0_9CAUD</name>